<evidence type="ECO:0000313" key="7">
    <source>
        <dbReference type="EMBL" id="GGY87547.1"/>
    </source>
</evidence>
<feature type="domain" description="N-acetyltransferase" evidence="6">
    <location>
        <begin position="16"/>
        <end position="162"/>
    </location>
</feature>
<dbReference type="Proteomes" id="UP000619512">
    <property type="component" value="Unassembled WGS sequence"/>
</dbReference>
<dbReference type="PROSITE" id="PS51186">
    <property type="entry name" value="GNAT"/>
    <property type="match status" value="1"/>
</dbReference>
<reference evidence="7" key="1">
    <citation type="journal article" date="2014" name="Int. J. Syst. Evol. Microbiol.">
        <title>Complete genome sequence of Corynebacterium casei LMG S-19264T (=DSM 44701T), isolated from a smear-ripened cheese.</title>
        <authorList>
            <consortium name="US DOE Joint Genome Institute (JGI-PGF)"/>
            <person name="Walter F."/>
            <person name="Albersmeier A."/>
            <person name="Kalinowski J."/>
            <person name="Ruckert C."/>
        </authorList>
    </citation>
    <scope>NUCLEOTIDE SEQUENCE</scope>
    <source>
        <strain evidence="7">KCTC 12344</strain>
    </source>
</reference>
<dbReference type="InterPro" id="IPR050680">
    <property type="entry name" value="YpeA/RimI_acetyltransf"/>
</dbReference>
<feature type="binding site" evidence="5">
    <location>
        <position position="123"/>
    </location>
    <ligand>
        <name>acetyl-CoA</name>
        <dbReference type="ChEBI" id="CHEBI:57288"/>
    </ligand>
</feature>
<dbReference type="SUPFAM" id="SSF55729">
    <property type="entry name" value="Acyl-CoA N-acyltransferases (Nat)"/>
    <property type="match status" value="1"/>
</dbReference>
<keyword evidence="3 5" id="KW-0808">Transferase</keyword>
<comment type="subcellular location">
    <subcellularLocation>
        <location evidence="5">Cytoplasm</location>
    </subcellularLocation>
</comment>
<dbReference type="InterPro" id="IPR000182">
    <property type="entry name" value="GNAT_dom"/>
</dbReference>
<dbReference type="InterPro" id="IPR006464">
    <property type="entry name" value="AcTrfase_RimI/Ard1"/>
</dbReference>
<dbReference type="RefSeq" id="WP_229466351.1">
    <property type="nucleotide sequence ID" value="NZ_BMWW01000003.1"/>
</dbReference>
<keyword evidence="4 5" id="KW-0012">Acyltransferase</keyword>
<evidence type="ECO:0000256" key="4">
    <source>
        <dbReference type="ARBA" id="ARBA00023315"/>
    </source>
</evidence>
<dbReference type="EMBL" id="BMWW01000003">
    <property type="protein sequence ID" value="GGY87547.1"/>
    <property type="molecule type" value="Genomic_DNA"/>
</dbReference>
<keyword evidence="2 5" id="KW-0963">Cytoplasm</keyword>
<reference evidence="7" key="2">
    <citation type="submission" date="2022-12" db="EMBL/GenBank/DDBJ databases">
        <authorList>
            <person name="Sun Q."/>
            <person name="Kim S."/>
        </authorList>
    </citation>
    <scope>NUCLEOTIDE SEQUENCE</scope>
    <source>
        <strain evidence="7">KCTC 12344</strain>
    </source>
</reference>
<comment type="caution">
    <text evidence="7">The sequence shown here is derived from an EMBL/GenBank/DDBJ whole genome shotgun (WGS) entry which is preliminary data.</text>
</comment>
<evidence type="ECO:0000256" key="2">
    <source>
        <dbReference type="ARBA" id="ARBA00022490"/>
    </source>
</evidence>
<dbReference type="PANTHER" id="PTHR43420">
    <property type="entry name" value="ACETYLTRANSFERASE"/>
    <property type="match status" value="1"/>
</dbReference>
<dbReference type="InterPro" id="IPR016181">
    <property type="entry name" value="Acyl_CoA_acyltransferase"/>
</dbReference>
<evidence type="ECO:0000256" key="1">
    <source>
        <dbReference type="ARBA" id="ARBA00005395"/>
    </source>
</evidence>
<comment type="caution">
    <text evidence="5">Lacks conserved residue(s) required for the propagation of feature annotation.</text>
</comment>
<dbReference type="Pfam" id="PF00583">
    <property type="entry name" value="Acetyltransf_1"/>
    <property type="match status" value="1"/>
</dbReference>
<proteinExistence type="inferred from homology"/>
<evidence type="ECO:0000256" key="5">
    <source>
        <dbReference type="HAMAP-Rule" id="MF_02210"/>
    </source>
</evidence>
<sequence length="162" mass="18127">MNNGMNNAPVWDLARLVYEPMAPGDLEEVVAIEQSVYPHPWTRTNFADSLKHGYQAWVLRNAARELMGYFLVMAVVDEAHLLNVAVASAWQGQGLGRFLLNQSVACARGLGMASMLLEVRPSNERALRIYRRYGFAEIGRRKGYYPAANGAREDAIVMRIAL</sequence>
<dbReference type="PANTHER" id="PTHR43420:SF44">
    <property type="entry name" value="ACETYLTRANSFERASE YPEA"/>
    <property type="match status" value="1"/>
</dbReference>
<dbReference type="EC" id="2.3.1.266" evidence="5"/>
<comment type="similarity">
    <text evidence="1 5">Belongs to the acetyltransferase family. RimI subfamily.</text>
</comment>
<comment type="function">
    <text evidence="5">Acetylates the N-terminal alanine of ribosomal protein bS18.</text>
</comment>
<feature type="active site" description="Proton donor" evidence="5">
    <location>
        <position position="130"/>
    </location>
</feature>
<organism evidence="7 8">
    <name type="scientific">Pseudoduganella plicata</name>
    <dbReference type="NCBI Taxonomy" id="321984"/>
    <lineage>
        <taxon>Bacteria</taxon>
        <taxon>Pseudomonadati</taxon>
        <taxon>Pseudomonadota</taxon>
        <taxon>Betaproteobacteria</taxon>
        <taxon>Burkholderiales</taxon>
        <taxon>Oxalobacteraceae</taxon>
        <taxon>Telluria group</taxon>
        <taxon>Pseudoduganella</taxon>
    </lineage>
</organism>
<dbReference type="HAMAP" id="MF_02210">
    <property type="entry name" value="RimI"/>
    <property type="match status" value="1"/>
</dbReference>
<dbReference type="InterPro" id="IPR043690">
    <property type="entry name" value="RimI"/>
</dbReference>
<dbReference type="CDD" id="cd04301">
    <property type="entry name" value="NAT_SF"/>
    <property type="match status" value="1"/>
</dbReference>
<feature type="active site" description="Proton acceptor" evidence="5">
    <location>
        <position position="118"/>
    </location>
</feature>
<dbReference type="Gene3D" id="3.40.630.30">
    <property type="match status" value="1"/>
</dbReference>
<protein>
    <recommendedName>
        <fullName evidence="5">[Ribosomal protein bS18]-alanine N-acetyltransferase</fullName>
        <ecNumber evidence="5">2.3.1.266</ecNumber>
    </recommendedName>
</protein>
<evidence type="ECO:0000256" key="3">
    <source>
        <dbReference type="ARBA" id="ARBA00022679"/>
    </source>
</evidence>
<dbReference type="GO" id="GO:0008999">
    <property type="term" value="F:protein-N-terminal-alanine acetyltransferase activity"/>
    <property type="evidence" value="ECO:0007669"/>
    <property type="project" value="UniProtKB-UniRule"/>
</dbReference>
<dbReference type="GO" id="GO:0005737">
    <property type="term" value="C:cytoplasm"/>
    <property type="evidence" value="ECO:0007669"/>
    <property type="project" value="UniProtKB-SubCell"/>
</dbReference>
<feature type="binding site" evidence="5">
    <location>
        <begin position="84"/>
        <end position="86"/>
    </location>
    <ligand>
        <name>acetyl-CoA</name>
        <dbReference type="ChEBI" id="CHEBI:57288"/>
    </ligand>
</feature>
<accession>A0AA87Y367</accession>
<comment type="catalytic activity">
    <reaction evidence="5">
        <text>N-terminal L-alanyl-[ribosomal protein bS18] + acetyl-CoA = N-terminal N(alpha)-acetyl-L-alanyl-[ribosomal protein bS18] + CoA + H(+)</text>
        <dbReference type="Rhea" id="RHEA:43756"/>
        <dbReference type="Rhea" id="RHEA-COMP:10676"/>
        <dbReference type="Rhea" id="RHEA-COMP:10677"/>
        <dbReference type="ChEBI" id="CHEBI:15378"/>
        <dbReference type="ChEBI" id="CHEBI:57287"/>
        <dbReference type="ChEBI" id="CHEBI:57288"/>
        <dbReference type="ChEBI" id="CHEBI:64718"/>
        <dbReference type="ChEBI" id="CHEBI:83683"/>
        <dbReference type="EC" id="2.3.1.266"/>
    </reaction>
</comment>
<dbReference type="AlphaFoldDB" id="A0AA87Y367"/>
<evidence type="ECO:0000259" key="6">
    <source>
        <dbReference type="PROSITE" id="PS51186"/>
    </source>
</evidence>
<name>A0AA87Y367_9BURK</name>
<dbReference type="NCBIfam" id="TIGR01575">
    <property type="entry name" value="rimI"/>
    <property type="match status" value="1"/>
</dbReference>
<gene>
    <name evidence="5" type="primary">rimI</name>
    <name evidence="7" type="ORF">GCM10007388_21110</name>
</gene>
<evidence type="ECO:0000313" key="8">
    <source>
        <dbReference type="Proteomes" id="UP000619512"/>
    </source>
</evidence>